<dbReference type="InterPro" id="IPR029044">
    <property type="entry name" value="Nucleotide-diphossugar_trans"/>
</dbReference>
<gene>
    <name evidence="1" type="ORF">H7F16_11620</name>
</gene>
<sequence length="262" mass="29622">MSHAPIKHLNIICYKWGDRYSSEEVNILRASVRRNLSIPHRFFCLTDDTTGLAADIETAPLSELGRIGNGPKIYTFSEGFLGLGPKDYVVSLDIDIVIVGSLDFLADRPELDFVIARHRASRTRSRGHGAVYRLRVGSMAHIWNDFVADVQGWSNRLPGKNDNPFSEQRWLEHHFKGREMDHFPDNKIIIFRVDCAARSFSYFLGRRAGQLGLTTAFLGKARLPGKGEAIVSFSGQTKPKDVLHRHHGHLKQAPFAAEHWHL</sequence>
<organism evidence="1 2">
    <name type="scientific">Paragemmobacter straminiformis</name>
    <dbReference type="NCBI Taxonomy" id="2045119"/>
    <lineage>
        <taxon>Bacteria</taxon>
        <taxon>Pseudomonadati</taxon>
        <taxon>Pseudomonadota</taxon>
        <taxon>Alphaproteobacteria</taxon>
        <taxon>Rhodobacterales</taxon>
        <taxon>Paracoccaceae</taxon>
        <taxon>Paragemmobacter</taxon>
    </lineage>
</organism>
<protein>
    <recommendedName>
        <fullName evidence="3">Glycosyl transferase</fullName>
    </recommendedName>
</protein>
<dbReference type="Proteomes" id="UP000555411">
    <property type="component" value="Unassembled WGS sequence"/>
</dbReference>
<comment type="caution">
    <text evidence="1">The sequence shown here is derived from an EMBL/GenBank/DDBJ whole genome shotgun (WGS) entry which is preliminary data.</text>
</comment>
<reference evidence="1 2" key="1">
    <citation type="journal article" date="2017" name="Int. J. Syst. Evol. Microbiol.">
        <title>Gemmobacter straminiformis sp. nov., isolated from an artificial fountain.</title>
        <authorList>
            <person name="Kang J.Y."/>
            <person name="Kim M.J."/>
            <person name="Chun J."/>
            <person name="Son K.P."/>
            <person name="Jahng K.Y."/>
        </authorList>
    </citation>
    <scope>NUCLEOTIDE SEQUENCE [LARGE SCALE GENOMIC DNA]</scope>
    <source>
        <strain evidence="1 2">CAM-8</strain>
    </source>
</reference>
<evidence type="ECO:0000313" key="2">
    <source>
        <dbReference type="Proteomes" id="UP000555411"/>
    </source>
</evidence>
<dbReference type="RefSeq" id="WP_185797768.1">
    <property type="nucleotide sequence ID" value="NZ_JACLQD010000003.1"/>
</dbReference>
<evidence type="ECO:0000313" key="1">
    <source>
        <dbReference type="EMBL" id="MBC2836155.1"/>
    </source>
</evidence>
<accession>A0A842I939</accession>
<dbReference type="AlphaFoldDB" id="A0A842I939"/>
<dbReference type="SUPFAM" id="SSF53448">
    <property type="entry name" value="Nucleotide-diphospho-sugar transferases"/>
    <property type="match status" value="1"/>
</dbReference>
<evidence type="ECO:0008006" key="3">
    <source>
        <dbReference type="Google" id="ProtNLM"/>
    </source>
</evidence>
<name>A0A842I939_9RHOB</name>
<dbReference type="EMBL" id="JACLQD010000003">
    <property type="protein sequence ID" value="MBC2836155.1"/>
    <property type="molecule type" value="Genomic_DNA"/>
</dbReference>
<proteinExistence type="predicted"/>
<keyword evidence="2" id="KW-1185">Reference proteome</keyword>